<evidence type="ECO:0000313" key="1">
    <source>
        <dbReference type="EMBL" id="ABT16715.1"/>
    </source>
</evidence>
<gene>
    <name evidence="1" type="primary">z581L</name>
    <name evidence="1" type="ORF">ATCV1_z581L</name>
</gene>
<dbReference type="GeneID" id="5470268"/>
<accession>A7K9J1</accession>
<dbReference type="Proteomes" id="UP000202420">
    <property type="component" value="Segment"/>
</dbReference>
<dbReference type="EMBL" id="EF101928">
    <property type="protein sequence ID" value="ABT16715.1"/>
    <property type="molecule type" value="Genomic_DNA"/>
</dbReference>
<dbReference type="RefSeq" id="YP_001427062.1">
    <property type="nucleotide sequence ID" value="NC_008724.1"/>
</dbReference>
<dbReference type="KEGG" id="vg:5470268"/>
<evidence type="ECO:0000313" key="2">
    <source>
        <dbReference type="Proteomes" id="UP000202420"/>
    </source>
</evidence>
<name>A7K9J1_9PHYC</name>
<organism evidence="1 2">
    <name type="scientific">Chlorovirus heliozoae</name>
    <dbReference type="NCBI Taxonomy" id="322019"/>
    <lineage>
        <taxon>Viruses</taxon>
        <taxon>Varidnaviria</taxon>
        <taxon>Bamfordvirae</taxon>
        <taxon>Nucleocytoviricota</taxon>
        <taxon>Megaviricetes</taxon>
        <taxon>Algavirales</taxon>
        <taxon>Phycodnaviridae</taxon>
        <taxon>Chlorovirus</taxon>
    </lineage>
</organism>
<protein>
    <submittedName>
        <fullName evidence="1">Uncharacterized protein z581L</fullName>
    </submittedName>
</protein>
<reference evidence="1 2" key="1">
    <citation type="submission" date="2006-09" db="EMBL/GenBank/DDBJ databases">
        <title>Sequence and annotation of the 288-kb ATCV-1 virus that infects an endosymbiotic Chlorella strain of the heliozoon Acanthocystis turfacea.</title>
        <authorList>
            <person name="Fitzgerald L.A."/>
            <person name="Graves M.V."/>
            <person name="Li X."/>
            <person name="Pfitzner A.J.P."/>
            <person name="Hartigan J."/>
            <person name="Van Etten J.L."/>
        </authorList>
    </citation>
    <scope>NUCLEOTIDE SEQUENCE [LARGE SCALE GENOMIC DNA]</scope>
    <source>
        <strain evidence="1 2">ATCV-1</strain>
    </source>
</reference>
<sequence>MMTLFVWTTLATLWNVWWTYSGVFLWHLMVPPLPMCSPGFPRPLTDTSPRWRLRRQFWKSSPRCFSSSQRSSSLNKRMGVHVVILSG</sequence>
<keyword evidence="2" id="KW-1185">Reference proteome</keyword>
<proteinExistence type="predicted"/>